<name>A0A9D3WSM9_9SAUR</name>
<comment type="caution">
    <text evidence="2">The sequence shown here is derived from an EMBL/GenBank/DDBJ whole genome shotgun (WGS) entry which is preliminary data.</text>
</comment>
<sequence length="101" mass="10836">MNLTFDLSACKPPFAFVRRSFVSGSHQGPLAPASWSPTALRPQSHSQGLQHSLPVSKVIQSPWGGTLMPCQVPTASELPFTGYQIQGDTVQGREEGWVASA</sequence>
<dbReference type="AlphaFoldDB" id="A0A9D3WSM9"/>
<evidence type="ECO:0000313" key="2">
    <source>
        <dbReference type="EMBL" id="KAH1166442.1"/>
    </source>
</evidence>
<accession>A0A9D3WSM9</accession>
<evidence type="ECO:0000313" key="3">
    <source>
        <dbReference type="Proteomes" id="UP000827986"/>
    </source>
</evidence>
<keyword evidence="3" id="KW-1185">Reference proteome</keyword>
<proteinExistence type="predicted"/>
<reference evidence="2" key="1">
    <citation type="submission" date="2021-09" db="EMBL/GenBank/DDBJ databases">
        <title>The genome of Mauremys mutica provides insights into the evolution of semi-aquatic lifestyle.</title>
        <authorList>
            <person name="Gong S."/>
            <person name="Gao Y."/>
        </authorList>
    </citation>
    <scope>NUCLEOTIDE SEQUENCE</scope>
    <source>
        <strain evidence="2">MM-2020</strain>
        <tissue evidence="2">Muscle</tissue>
    </source>
</reference>
<feature type="compositionally biased region" description="Polar residues" evidence="1">
    <location>
        <begin position="35"/>
        <end position="50"/>
    </location>
</feature>
<dbReference type="EMBL" id="JAHDVG010000487">
    <property type="protein sequence ID" value="KAH1166442.1"/>
    <property type="molecule type" value="Genomic_DNA"/>
</dbReference>
<feature type="region of interest" description="Disordered" evidence="1">
    <location>
        <begin position="25"/>
        <end position="53"/>
    </location>
</feature>
<gene>
    <name evidence="2" type="ORF">KIL84_015614</name>
</gene>
<organism evidence="2 3">
    <name type="scientific">Mauremys mutica</name>
    <name type="common">yellowpond turtle</name>
    <dbReference type="NCBI Taxonomy" id="74926"/>
    <lineage>
        <taxon>Eukaryota</taxon>
        <taxon>Metazoa</taxon>
        <taxon>Chordata</taxon>
        <taxon>Craniata</taxon>
        <taxon>Vertebrata</taxon>
        <taxon>Euteleostomi</taxon>
        <taxon>Archelosauria</taxon>
        <taxon>Testudinata</taxon>
        <taxon>Testudines</taxon>
        <taxon>Cryptodira</taxon>
        <taxon>Durocryptodira</taxon>
        <taxon>Testudinoidea</taxon>
        <taxon>Geoemydidae</taxon>
        <taxon>Geoemydinae</taxon>
        <taxon>Mauremys</taxon>
    </lineage>
</organism>
<dbReference type="Proteomes" id="UP000827986">
    <property type="component" value="Unassembled WGS sequence"/>
</dbReference>
<protein>
    <submittedName>
        <fullName evidence="2">Uncharacterized protein</fullName>
    </submittedName>
</protein>
<evidence type="ECO:0000256" key="1">
    <source>
        <dbReference type="SAM" id="MobiDB-lite"/>
    </source>
</evidence>